<reference evidence="17" key="1">
    <citation type="journal article" date="2010" name="Int. J. Syst. Evol. Microbiol.">
        <title>Porticoccus litoralis gen. nov., sp. nov., a gammaproteobacterium isolated from the Yellow Sea.</title>
        <authorList>
            <person name="Oh H.M."/>
            <person name="Kim H."/>
            <person name="Kim K.M."/>
            <person name="Min G.S."/>
            <person name="Cho J.C."/>
        </authorList>
    </citation>
    <scope>NUCLEOTIDE SEQUENCE</scope>
    <source>
        <strain evidence="17">DSM 25064</strain>
    </source>
</reference>
<dbReference type="InterPro" id="IPR027256">
    <property type="entry name" value="P-typ_ATPase_IB"/>
</dbReference>
<dbReference type="PRINTS" id="PR00119">
    <property type="entry name" value="CATATPASE"/>
</dbReference>
<keyword evidence="14 15" id="KW-0472">Membrane</keyword>
<organism evidence="17 18">
    <name type="scientific">Porticoccus litoralis</name>
    <dbReference type="NCBI Taxonomy" id="434086"/>
    <lineage>
        <taxon>Bacteria</taxon>
        <taxon>Pseudomonadati</taxon>
        <taxon>Pseudomonadota</taxon>
        <taxon>Gammaproteobacteria</taxon>
        <taxon>Cellvibrionales</taxon>
        <taxon>Porticoccaceae</taxon>
        <taxon>Porticoccus</taxon>
    </lineage>
</organism>
<evidence type="ECO:0000256" key="13">
    <source>
        <dbReference type="ARBA" id="ARBA00023065"/>
    </source>
</evidence>
<dbReference type="InterPro" id="IPR023214">
    <property type="entry name" value="HAD_sf"/>
</dbReference>
<dbReference type="NCBIfam" id="TIGR01512">
    <property type="entry name" value="ATPase-IB2_Cd"/>
    <property type="match status" value="1"/>
</dbReference>
<dbReference type="Pfam" id="PF00702">
    <property type="entry name" value="Hydrolase"/>
    <property type="match status" value="1"/>
</dbReference>
<dbReference type="GO" id="GO:0005886">
    <property type="term" value="C:plasma membrane"/>
    <property type="evidence" value="ECO:0007669"/>
    <property type="project" value="UniProtKB-SubCell"/>
</dbReference>
<comment type="subcellular location">
    <subcellularLocation>
        <location evidence="1">Cell membrane</location>
        <topology evidence="1">Multi-pass membrane protein</topology>
    </subcellularLocation>
</comment>
<dbReference type="GO" id="GO:0055070">
    <property type="term" value="P:copper ion homeostasis"/>
    <property type="evidence" value="ECO:0007669"/>
    <property type="project" value="TreeGrafter"/>
</dbReference>
<dbReference type="SUPFAM" id="SSF56784">
    <property type="entry name" value="HAD-like"/>
    <property type="match status" value="1"/>
</dbReference>
<evidence type="ECO:0000256" key="3">
    <source>
        <dbReference type="ARBA" id="ARBA00022448"/>
    </source>
</evidence>
<name>A0AAW8B1V0_9GAMM</name>
<comment type="similarity">
    <text evidence="2 15">Belongs to the cation transport ATPase (P-type) (TC 3.A.3) family. Type IB subfamily.</text>
</comment>
<protein>
    <submittedName>
        <fullName evidence="17">Heavy metal translocating P-type ATPase</fullName>
    </submittedName>
</protein>
<comment type="caution">
    <text evidence="17">The sequence shown here is derived from an EMBL/GenBank/DDBJ whole genome shotgun (WGS) entry which is preliminary data.</text>
</comment>
<dbReference type="GO" id="GO:0005524">
    <property type="term" value="F:ATP binding"/>
    <property type="evidence" value="ECO:0007669"/>
    <property type="project" value="UniProtKB-UniRule"/>
</dbReference>
<dbReference type="Gene3D" id="3.40.50.1000">
    <property type="entry name" value="HAD superfamily/HAD-like"/>
    <property type="match status" value="1"/>
</dbReference>
<dbReference type="CDD" id="cd00371">
    <property type="entry name" value="HMA"/>
    <property type="match status" value="1"/>
</dbReference>
<keyword evidence="13" id="KW-0406">Ion transport</keyword>
<dbReference type="CDD" id="cd02079">
    <property type="entry name" value="P-type_ATPase_HM"/>
    <property type="match status" value="1"/>
</dbReference>
<dbReference type="InterPro" id="IPR018303">
    <property type="entry name" value="ATPase_P-typ_P_site"/>
</dbReference>
<feature type="transmembrane region" description="Helical" evidence="15">
    <location>
        <begin position="754"/>
        <end position="770"/>
    </location>
</feature>
<dbReference type="PANTHER" id="PTHR43520">
    <property type="entry name" value="ATP7, ISOFORM B"/>
    <property type="match status" value="1"/>
</dbReference>
<dbReference type="InterPro" id="IPR044492">
    <property type="entry name" value="P_typ_ATPase_HD_dom"/>
</dbReference>
<keyword evidence="5" id="KW-0597">Phosphoprotein</keyword>
<feature type="transmembrane region" description="Helical" evidence="15">
    <location>
        <begin position="210"/>
        <end position="231"/>
    </location>
</feature>
<reference evidence="17" key="2">
    <citation type="submission" date="2023-08" db="EMBL/GenBank/DDBJ databases">
        <authorList>
            <person name="Luo J."/>
        </authorList>
    </citation>
    <scope>NUCLEOTIDE SEQUENCE</scope>
    <source>
        <strain evidence="17">DSM 25064</strain>
    </source>
</reference>
<dbReference type="Gene3D" id="3.40.1110.10">
    <property type="entry name" value="Calcium-transporting ATPase, cytoplasmic domain N"/>
    <property type="match status" value="1"/>
</dbReference>
<evidence type="ECO:0000256" key="1">
    <source>
        <dbReference type="ARBA" id="ARBA00004651"/>
    </source>
</evidence>
<dbReference type="Proteomes" id="UP001178354">
    <property type="component" value="Unassembled WGS sequence"/>
</dbReference>
<dbReference type="PROSITE" id="PS00154">
    <property type="entry name" value="ATPASE_E1_E2"/>
    <property type="match status" value="1"/>
</dbReference>
<keyword evidence="11" id="KW-1278">Translocase</keyword>
<feature type="transmembrane region" description="Helical" evidence="15">
    <location>
        <begin position="424"/>
        <end position="445"/>
    </location>
</feature>
<dbReference type="GO" id="GO:0005507">
    <property type="term" value="F:copper ion binding"/>
    <property type="evidence" value="ECO:0007669"/>
    <property type="project" value="TreeGrafter"/>
</dbReference>
<dbReference type="PANTHER" id="PTHR43520:SF5">
    <property type="entry name" value="CATION-TRANSPORTING P-TYPE ATPASE-RELATED"/>
    <property type="match status" value="1"/>
</dbReference>
<feature type="transmembrane region" description="Helical" evidence="15">
    <location>
        <begin position="451"/>
        <end position="478"/>
    </location>
</feature>
<feature type="transmembrane region" description="Helical" evidence="15">
    <location>
        <begin position="271"/>
        <end position="289"/>
    </location>
</feature>
<dbReference type="InterPro" id="IPR036163">
    <property type="entry name" value="HMA_dom_sf"/>
</dbReference>
<keyword evidence="10" id="KW-0460">Magnesium</keyword>
<evidence type="ECO:0000256" key="12">
    <source>
        <dbReference type="ARBA" id="ARBA00022989"/>
    </source>
</evidence>
<dbReference type="SUPFAM" id="SSF55008">
    <property type="entry name" value="HMA, heavy metal-associated domain"/>
    <property type="match status" value="1"/>
</dbReference>
<dbReference type="InterPro" id="IPR059000">
    <property type="entry name" value="ATPase_P-type_domA"/>
</dbReference>
<dbReference type="InterPro" id="IPR006121">
    <property type="entry name" value="HMA_dom"/>
</dbReference>
<keyword evidence="6 15" id="KW-0812">Transmembrane</keyword>
<dbReference type="NCBIfam" id="TIGR01511">
    <property type="entry name" value="ATPase-IB1_Cu"/>
    <property type="match status" value="1"/>
</dbReference>
<dbReference type="EMBL" id="JAUUUU010000001">
    <property type="protein sequence ID" value="MDP1519560.1"/>
    <property type="molecule type" value="Genomic_DNA"/>
</dbReference>
<dbReference type="NCBIfam" id="TIGR01494">
    <property type="entry name" value="ATPase_P-type"/>
    <property type="match status" value="1"/>
</dbReference>
<keyword evidence="7 15" id="KW-0479">Metal-binding</keyword>
<dbReference type="InterPro" id="IPR023298">
    <property type="entry name" value="ATPase_P-typ_TM_dom_sf"/>
</dbReference>
<dbReference type="PROSITE" id="PS01047">
    <property type="entry name" value="HMA_1"/>
    <property type="match status" value="1"/>
</dbReference>
<dbReference type="NCBIfam" id="TIGR01525">
    <property type="entry name" value="ATPase-IB_hvy"/>
    <property type="match status" value="1"/>
</dbReference>
<dbReference type="InterPro" id="IPR023299">
    <property type="entry name" value="ATPase_P-typ_cyto_dom_N"/>
</dbReference>
<dbReference type="AlphaFoldDB" id="A0AAW8B1V0"/>
<evidence type="ECO:0000256" key="10">
    <source>
        <dbReference type="ARBA" id="ARBA00022842"/>
    </source>
</evidence>
<evidence type="ECO:0000256" key="6">
    <source>
        <dbReference type="ARBA" id="ARBA00022692"/>
    </source>
</evidence>
<dbReference type="InterPro" id="IPR036412">
    <property type="entry name" value="HAD-like_sf"/>
</dbReference>
<dbReference type="RefSeq" id="WP_305169074.1">
    <property type="nucleotide sequence ID" value="NZ_JAUUUU010000001.1"/>
</dbReference>
<dbReference type="SFLD" id="SFLDS00003">
    <property type="entry name" value="Haloacid_Dehalogenase"/>
    <property type="match status" value="1"/>
</dbReference>
<evidence type="ECO:0000256" key="9">
    <source>
        <dbReference type="ARBA" id="ARBA00022840"/>
    </source>
</evidence>
<keyword evidence="9 15" id="KW-0067">ATP-binding</keyword>
<dbReference type="InterPro" id="IPR008250">
    <property type="entry name" value="ATPase_P-typ_transduc_dom_A_sf"/>
</dbReference>
<dbReference type="Pfam" id="PF00403">
    <property type="entry name" value="HMA"/>
    <property type="match status" value="1"/>
</dbReference>
<dbReference type="InterPro" id="IPR021993">
    <property type="entry name" value="ATPase-cat-bd"/>
</dbReference>
<dbReference type="SFLD" id="SFLDF00027">
    <property type="entry name" value="p-type_atpase"/>
    <property type="match status" value="1"/>
</dbReference>
<feature type="transmembrane region" description="Helical" evidence="15">
    <location>
        <begin position="174"/>
        <end position="198"/>
    </location>
</feature>
<sequence>MTAIPCYHCGLPVPEGTDFTLEIQGQARPMCCPGCLAVATAICDGGLARFYQYRTSNVSRPEEVRTDLLAAYDLPDVQCDYLENLENGDRQIQLLVGGISCSACAWLIEKHLKKLSGISDVQVNVTSHRAMVSWDPAQLKLSQLLGALVDIGYDPRPVTDEAVKALRQQENRRFLQRLGIAGLAMMQVGMIAVGLYAGAFQDMDPVWENYLRWVSLIITLPVAGFSAVPFYQAAWRSIRQWHLTMDVPVSLAIVLAFSASCWATISRSGEVYFDSVAMFTFFLLLGRYLEMRVRHRNDMQAEALGQLLPVTTCRIDPDGSDSVVPVKALQVGDLIRVAAGDTIPCDGDIETGVSSVVEAVLTGEQMPVYKAVGDSVSAGTINSENPLVVRVAAVGHRTRLSAILRLVEKARSEKPVQVALADRVAGYFVGAVLLIAVGVGAWWWQHQPEQALWVVLSVLVVTCPCALSLATPAAIAVATGELRRQGFLVSRGQVLEVLSTADELVFDKTGTLTLGNMSIAGVVTLADQPESKILSLAATLEQGSRHPIARAFTGIDTIPDVSKVSQQVGAGVAAAIQGVSYAIGQPQFVAEKMGFAVPKLTETCSGQIPLLLGEEGRPLGWILLQDQMRNGAREAISQLQQLKVGVTLLSGDRQQAVSEMAKNLSVNAYRGEMQPQQKLAWVNECQQQGHRVLMVGDGINDVPVLSGADASVALGDASDFARIHADSILLSGNLETMPLAIRLARRTRGVIRQNLGWALIYNLLALPLAACGYIPPWAAAIGMSLSSLIVVVNALRLSRTAKSESVVSAEMPQYT</sequence>
<evidence type="ECO:0000313" key="17">
    <source>
        <dbReference type="EMBL" id="MDP1519560.1"/>
    </source>
</evidence>
<dbReference type="PROSITE" id="PS50846">
    <property type="entry name" value="HMA_2"/>
    <property type="match status" value="1"/>
</dbReference>
<dbReference type="GO" id="GO:0016887">
    <property type="term" value="F:ATP hydrolysis activity"/>
    <property type="evidence" value="ECO:0007669"/>
    <property type="project" value="InterPro"/>
</dbReference>
<evidence type="ECO:0000256" key="2">
    <source>
        <dbReference type="ARBA" id="ARBA00006024"/>
    </source>
</evidence>
<dbReference type="Gene3D" id="2.70.150.10">
    <property type="entry name" value="Calcium-transporting ATPase, cytoplasmic transduction domain A"/>
    <property type="match status" value="1"/>
</dbReference>
<evidence type="ECO:0000259" key="16">
    <source>
        <dbReference type="PROSITE" id="PS50846"/>
    </source>
</evidence>
<keyword evidence="18" id="KW-1185">Reference proteome</keyword>
<keyword evidence="12 15" id="KW-1133">Transmembrane helix</keyword>
<evidence type="ECO:0000256" key="4">
    <source>
        <dbReference type="ARBA" id="ARBA00022475"/>
    </source>
</evidence>
<feature type="transmembrane region" description="Helical" evidence="15">
    <location>
        <begin position="243"/>
        <end position="265"/>
    </location>
</feature>
<evidence type="ECO:0000256" key="7">
    <source>
        <dbReference type="ARBA" id="ARBA00022723"/>
    </source>
</evidence>
<evidence type="ECO:0000313" key="18">
    <source>
        <dbReference type="Proteomes" id="UP001178354"/>
    </source>
</evidence>
<dbReference type="FunFam" id="3.30.70.100:FF:000005">
    <property type="entry name" value="Copper-exporting P-type ATPase A"/>
    <property type="match status" value="1"/>
</dbReference>
<evidence type="ECO:0000256" key="11">
    <source>
        <dbReference type="ARBA" id="ARBA00022967"/>
    </source>
</evidence>
<dbReference type="Pfam" id="PF00122">
    <property type="entry name" value="E1-E2_ATPase"/>
    <property type="match status" value="1"/>
</dbReference>
<feature type="domain" description="HMA" evidence="16">
    <location>
        <begin position="90"/>
        <end position="156"/>
    </location>
</feature>
<gene>
    <name evidence="17" type="ORF">Q8A57_01080</name>
</gene>
<dbReference type="Pfam" id="PF12156">
    <property type="entry name" value="ATPase-cat_bd"/>
    <property type="match status" value="1"/>
</dbReference>
<keyword evidence="3" id="KW-0813">Transport</keyword>
<dbReference type="SUPFAM" id="SSF81665">
    <property type="entry name" value="Calcium ATPase, transmembrane domain M"/>
    <property type="match status" value="1"/>
</dbReference>
<evidence type="ECO:0000256" key="8">
    <source>
        <dbReference type="ARBA" id="ARBA00022741"/>
    </source>
</evidence>
<dbReference type="InterPro" id="IPR001757">
    <property type="entry name" value="P_typ_ATPase"/>
</dbReference>
<dbReference type="SUPFAM" id="SSF81653">
    <property type="entry name" value="Calcium ATPase, transduction domain A"/>
    <property type="match status" value="1"/>
</dbReference>
<evidence type="ECO:0000256" key="5">
    <source>
        <dbReference type="ARBA" id="ARBA00022553"/>
    </source>
</evidence>
<evidence type="ECO:0000256" key="14">
    <source>
        <dbReference type="ARBA" id="ARBA00023136"/>
    </source>
</evidence>
<dbReference type="InterPro" id="IPR017969">
    <property type="entry name" value="Heavy-metal-associated_CS"/>
</dbReference>
<proteinExistence type="inferred from homology"/>
<keyword evidence="4 15" id="KW-1003">Cell membrane</keyword>
<keyword evidence="8 15" id="KW-0547">Nucleotide-binding</keyword>
<accession>A0AAW8B1V0</accession>
<dbReference type="SFLD" id="SFLDG00002">
    <property type="entry name" value="C1.7:_P-type_atpase_like"/>
    <property type="match status" value="1"/>
</dbReference>
<evidence type="ECO:0000256" key="15">
    <source>
        <dbReference type="RuleBase" id="RU362081"/>
    </source>
</evidence>
<dbReference type="GO" id="GO:0043682">
    <property type="term" value="F:P-type divalent copper transporter activity"/>
    <property type="evidence" value="ECO:0007669"/>
    <property type="project" value="TreeGrafter"/>
</dbReference>
<dbReference type="Gene3D" id="3.30.70.100">
    <property type="match status" value="1"/>
</dbReference>